<protein>
    <submittedName>
        <fullName evidence="2">Reverse transcriptase domain-containing protein</fullName>
    </submittedName>
</protein>
<dbReference type="AlphaFoldDB" id="A0A1I7XBH0"/>
<sequence>MYVEMKSICSPQLEEIQSVPTKRFTRYKLFEMHHIAAEKIGIVEKTKLEPAFEENIKKIENYRLAIDGTLDGLESILQGAPKVLIQNVNAVKLAYMPAFRYVDVNVLLKAFFVSCSDSQSILSALNCYLMPNALRNTVIRLYEQGEKSVSIAEKLCHEYGCSSDCETTWGSWYTKGPPRSGRPRIFLDNKKSMSKTTSDLNIGPVSVRRIVKCELGTYSYKIRQVHMLMEKLKLNLECRQSTRYTTVRNSRQLVRSGHQRSEKASVNVRSNFPSSVMVCSEWLCRPNKKVVESGAVQALPGQNPYEMLSSACNKLKNYMQPIAQAKIDHIADSMKKIADTERRAQKEGRMAIRNIRRFVTVNNTQMKIDMERIKEALDAMDAARYEVKNSKTKEVLEEKGSIYLKCLKNFNDQAETIQTVVDDIDTTNYNHQKEIVKVSFKNYYKYRMGLQLKETILEMDRVL</sequence>
<reference evidence="2" key="1">
    <citation type="submission" date="2016-11" db="UniProtKB">
        <authorList>
            <consortium name="WormBaseParasite"/>
        </authorList>
    </citation>
    <scope>IDENTIFICATION</scope>
</reference>
<evidence type="ECO:0000313" key="1">
    <source>
        <dbReference type="Proteomes" id="UP000095283"/>
    </source>
</evidence>
<proteinExistence type="predicted"/>
<name>A0A1I7XBH0_HETBA</name>
<accession>A0A1I7XBH0</accession>
<dbReference type="WBParaSite" id="Hba_14970">
    <property type="protein sequence ID" value="Hba_14970"/>
    <property type="gene ID" value="Hba_14970"/>
</dbReference>
<organism evidence="1 2">
    <name type="scientific">Heterorhabditis bacteriophora</name>
    <name type="common">Entomopathogenic nematode worm</name>
    <dbReference type="NCBI Taxonomy" id="37862"/>
    <lineage>
        <taxon>Eukaryota</taxon>
        <taxon>Metazoa</taxon>
        <taxon>Ecdysozoa</taxon>
        <taxon>Nematoda</taxon>
        <taxon>Chromadorea</taxon>
        <taxon>Rhabditida</taxon>
        <taxon>Rhabditina</taxon>
        <taxon>Rhabditomorpha</taxon>
        <taxon>Strongyloidea</taxon>
        <taxon>Heterorhabditidae</taxon>
        <taxon>Heterorhabditis</taxon>
    </lineage>
</organism>
<evidence type="ECO:0000313" key="2">
    <source>
        <dbReference type="WBParaSite" id="Hba_14970"/>
    </source>
</evidence>
<dbReference type="Proteomes" id="UP000095283">
    <property type="component" value="Unplaced"/>
</dbReference>
<keyword evidence="1" id="KW-1185">Reference proteome</keyword>